<name>A0ABV6G4S9_9GAMM</name>
<keyword evidence="1" id="KW-0255">Endonuclease</keyword>
<sequence length="165" mass="18805">MAQKLAMATRGKQDQTAIQISYLAGILDADGSISISKMKAGAQRTTAPRYVLTINVVNTSRELMEWLVEAFSGRYKVRRKAQGNHRATYDWWFNNGKALPLLKTVEPYLLIKKERVLLAIEFLEGWVTIHGGRGSKTPVEEVERREAFYQKMKQLNRTGLCSRND</sequence>
<comment type="caution">
    <text evidence="1">The sequence shown here is derived from an EMBL/GenBank/DDBJ whole genome shotgun (WGS) entry which is preliminary data.</text>
</comment>
<dbReference type="Proteomes" id="UP001589814">
    <property type="component" value="Unassembled WGS sequence"/>
</dbReference>
<dbReference type="EMBL" id="JBHLVX010000043">
    <property type="protein sequence ID" value="MFC0268574.1"/>
    <property type="molecule type" value="Genomic_DNA"/>
</dbReference>
<keyword evidence="2" id="KW-1185">Reference proteome</keyword>
<dbReference type="InterPro" id="IPR027434">
    <property type="entry name" value="Homing_endonucl"/>
</dbReference>
<accession>A0ABV6G4S9</accession>
<reference evidence="1 2" key="1">
    <citation type="submission" date="2024-09" db="EMBL/GenBank/DDBJ databases">
        <authorList>
            <person name="Sun Q."/>
            <person name="Mori K."/>
        </authorList>
    </citation>
    <scope>NUCLEOTIDE SEQUENCE [LARGE SCALE GENOMIC DNA]</scope>
    <source>
        <strain evidence="1 2">CCM 7415</strain>
    </source>
</reference>
<organism evidence="1 2">
    <name type="scientific">Kushneria aurantia</name>
    <dbReference type="NCBI Taxonomy" id="504092"/>
    <lineage>
        <taxon>Bacteria</taxon>
        <taxon>Pseudomonadati</taxon>
        <taxon>Pseudomonadota</taxon>
        <taxon>Gammaproteobacteria</taxon>
        <taxon>Oceanospirillales</taxon>
        <taxon>Halomonadaceae</taxon>
        <taxon>Kushneria</taxon>
    </lineage>
</organism>
<dbReference type="Gene3D" id="3.10.28.10">
    <property type="entry name" value="Homing endonucleases"/>
    <property type="match status" value="1"/>
</dbReference>
<dbReference type="GO" id="GO:0004519">
    <property type="term" value="F:endonuclease activity"/>
    <property type="evidence" value="ECO:0007669"/>
    <property type="project" value="UniProtKB-KW"/>
</dbReference>
<protein>
    <submittedName>
        <fullName evidence="1">LAGLIDADG family homing endonuclease</fullName>
    </submittedName>
</protein>
<keyword evidence="1" id="KW-0378">Hydrolase</keyword>
<dbReference type="SUPFAM" id="SSF55608">
    <property type="entry name" value="Homing endonucleases"/>
    <property type="match status" value="1"/>
</dbReference>
<keyword evidence="1" id="KW-0540">Nuclease</keyword>
<dbReference type="RefSeq" id="WP_019950180.1">
    <property type="nucleotide sequence ID" value="NZ_JBHLVX010000043.1"/>
</dbReference>
<evidence type="ECO:0000313" key="2">
    <source>
        <dbReference type="Proteomes" id="UP001589814"/>
    </source>
</evidence>
<evidence type="ECO:0000313" key="1">
    <source>
        <dbReference type="EMBL" id="MFC0268574.1"/>
    </source>
</evidence>
<gene>
    <name evidence="1" type="ORF">ACFFHW_11385</name>
</gene>
<proteinExistence type="predicted"/>